<name>A0AAN7T6N5_9EURO</name>
<feature type="compositionally biased region" description="Acidic residues" evidence="1">
    <location>
        <begin position="26"/>
        <end position="35"/>
    </location>
</feature>
<feature type="compositionally biased region" description="Polar residues" evidence="1">
    <location>
        <begin position="608"/>
        <end position="624"/>
    </location>
</feature>
<feature type="compositionally biased region" description="Polar residues" evidence="1">
    <location>
        <begin position="777"/>
        <end position="786"/>
    </location>
</feature>
<feature type="compositionally biased region" description="Low complexity" evidence="1">
    <location>
        <begin position="79"/>
        <end position="94"/>
    </location>
</feature>
<feature type="region of interest" description="Disordered" evidence="1">
    <location>
        <begin position="675"/>
        <end position="695"/>
    </location>
</feature>
<reference evidence="2 3" key="1">
    <citation type="submission" date="2023-08" db="EMBL/GenBank/DDBJ databases">
        <title>Black Yeasts Isolated from many extreme environments.</title>
        <authorList>
            <person name="Coleine C."/>
            <person name="Stajich J.E."/>
            <person name="Selbmann L."/>
        </authorList>
    </citation>
    <scope>NUCLEOTIDE SEQUENCE [LARGE SCALE GENOMIC DNA]</scope>
    <source>
        <strain evidence="2 3">CCFEE 5910</strain>
    </source>
</reference>
<protein>
    <submittedName>
        <fullName evidence="2">Uncharacterized protein</fullName>
    </submittedName>
</protein>
<feature type="region of interest" description="Disordered" evidence="1">
    <location>
        <begin position="777"/>
        <end position="858"/>
    </location>
</feature>
<evidence type="ECO:0000313" key="2">
    <source>
        <dbReference type="EMBL" id="KAK5090610.1"/>
    </source>
</evidence>
<proteinExistence type="predicted"/>
<feature type="compositionally biased region" description="Basic residues" evidence="1">
    <location>
        <begin position="795"/>
        <end position="818"/>
    </location>
</feature>
<dbReference type="AlphaFoldDB" id="A0AAN7T6N5"/>
<sequence length="890" mass="100245">MISHESVQSAVEPANTFSSDKFQADSGEDDMDLEDLLTRTELYNEDVHMSENDQESSPVRTESSSRQTSVSAHMEAVEHSSQQSSSASSEYDSPSSDEEHTQQKLKGVKALPSELIHNIATLTNSDLDLGRLSLSASFLATELIPDGAGYWRKRFLARYDFPILNAGDEFATAYKIRRFVLRKMNSHSLASGNMKQAEHQLLVLNDMILETYNRHKAHLPPPPTSKNVGAMSSPDSSPWIVEFMRCALFGNQKSKYGQPNVLFDTIQVTLSHLVLNRRSPVLVRLPSSRENYDLTRVYNYNKPCKPLLVRLEDKERPHNPLESKRFPNLRSSPPGPQQRGYKLDIHTVLHIRNFWQRHISDDTQGIGENTYASMAANLVAHNKIPRRWQRPLTEHIPVETNWIGHYSCLHPWPKSRQDLEEGQSCAEDWDHVDPMTLEFETSTTDTEGIFWPPAFSTIPMFERIMPPESAKQSHNVTYIRGIAPFKEFKDKKKPMENSSAEQDEDTLPKWHPFLASRLHGFVHDIPSEAILGRKPRRARFSDPKHDERESIIPGWKHIVAVIYKPTTRQLVSVLEYAQEAYGGASGTEMDFNTADVWNNNAAGEGQGAPSQQTAGGNNDDSAGTYTPPEAATNADNDDGNEGQPTEEQVEVQLRKLLTKRVKSFSDSYSNLLDENLKTSASMPPSAPRGETKSKTELPPLFSAKHIRMLEEDFSPAQYMTWDDGTIDYAYAYEGVITPGGKIMLGRWWRIHGIEGMGPGKEVGPDAIGVEVRSVSLPENVSKTSNTAEDESGGAGKKKSKRRRSKNKGGKRKRRRTKKAKQEVYGNETDDEEEDSTADTDWEAQDQSDQQEQAPEEEIEYEFVTMLNGEESRAQNATKGLERGPFVFWAC</sequence>
<feature type="compositionally biased region" description="Basic and acidic residues" evidence="1">
    <location>
        <begin position="313"/>
        <end position="325"/>
    </location>
</feature>
<keyword evidence="3" id="KW-1185">Reference proteome</keyword>
<feature type="region of interest" description="Disordered" evidence="1">
    <location>
        <begin position="597"/>
        <end position="648"/>
    </location>
</feature>
<comment type="caution">
    <text evidence="2">The sequence shown here is derived from an EMBL/GenBank/DDBJ whole genome shotgun (WGS) entry which is preliminary data.</text>
</comment>
<evidence type="ECO:0000256" key="1">
    <source>
        <dbReference type="SAM" id="MobiDB-lite"/>
    </source>
</evidence>
<feature type="compositionally biased region" description="Acidic residues" evidence="1">
    <location>
        <begin position="827"/>
        <end position="845"/>
    </location>
</feature>
<feature type="region of interest" description="Disordered" evidence="1">
    <location>
        <begin position="1"/>
        <end position="106"/>
    </location>
</feature>
<dbReference type="Proteomes" id="UP001309876">
    <property type="component" value="Unassembled WGS sequence"/>
</dbReference>
<accession>A0AAN7T6N5</accession>
<dbReference type="EMBL" id="JAVRRJ010000001">
    <property type="protein sequence ID" value="KAK5090610.1"/>
    <property type="molecule type" value="Genomic_DNA"/>
</dbReference>
<feature type="compositionally biased region" description="Polar residues" evidence="1">
    <location>
        <begin position="55"/>
        <end position="71"/>
    </location>
</feature>
<feature type="region of interest" description="Disordered" evidence="1">
    <location>
        <begin position="313"/>
        <end position="338"/>
    </location>
</feature>
<organism evidence="2 3">
    <name type="scientific">Lithohypha guttulata</name>
    <dbReference type="NCBI Taxonomy" id="1690604"/>
    <lineage>
        <taxon>Eukaryota</taxon>
        <taxon>Fungi</taxon>
        <taxon>Dikarya</taxon>
        <taxon>Ascomycota</taxon>
        <taxon>Pezizomycotina</taxon>
        <taxon>Eurotiomycetes</taxon>
        <taxon>Chaetothyriomycetidae</taxon>
        <taxon>Chaetothyriales</taxon>
        <taxon>Trichomeriaceae</taxon>
        <taxon>Lithohypha</taxon>
    </lineage>
</organism>
<feature type="compositionally biased region" description="Polar residues" evidence="1">
    <location>
        <begin position="1"/>
        <end position="21"/>
    </location>
</feature>
<gene>
    <name evidence="2" type="ORF">LTR05_000785</name>
</gene>
<evidence type="ECO:0000313" key="3">
    <source>
        <dbReference type="Proteomes" id="UP001309876"/>
    </source>
</evidence>